<sequence length="152" mass="16898">MRLQPPITTICSSNKSEPTTNEDKGSNWYPLSVLTYAAAPQLTLSKIRSSKSLPFGMGEQKSLRLQPPITTICSSNKFEPTTDEDKGSNWSPSSVLTYAAAPQLTLSKIRSSKSLPVIVAVRHGRTKNGPCLFKKFRRRGTKEKEDERPCRN</sequence>
<proteinExistence type="predicted"/>
<accession>A0A498IMP5</accession>
<feature type="compositionally biased region" description="Polar residues" evidence="1">
    <location>
        <begin position="1"/>
        <end position="19"/>
    </location>
</feature>
<keyword evidence="3" id="KW-1185">Reference proteome</keyword>
<dbReference type="AlphaFoldDB" id="A0A498IMP5"/>
<dbReference type="Proteomes" id="UP000290289">
    <property type="component" value="Chromosome 11"/>
</dbReference>
<name>A0A498IMP5_MALDO</name>
<gene>
    <name evidence="2" type="ORF">DVH24_032910</name>
</gene>
<organism evidence="2 3">
    <name type="scientific">Malus domestica</name>
    <name type="common">Apple</name>
    <name type="synonym">Pyrus malus</name>
    <dbReference type="NCBI Taxonomy" id="3750"/>
    <lineage>
        <taxon>Eukaryota</taxon>
        <taxon>Viridiplantae</taxon>
        <taxon>Streptophyta</taxon>
        <taxon>Embryophyta</taxon>
        <taxon>Tracheophyta</taxon>
        <taxon>Spermatophyta</taxon>
        <taxon>Magnoliopsida</taxon>
        <taxon>eudicotyledons</taxon>
        <taxon>Gunneridae</taxon>
        <taxon>Pentapetalae</taxon>
        <taxon>rosids</taxon>
        <taxon>fabids</taxon>
        <taxon>Rosales</taxon>
        <taxon>Rosaceae</taxon>
        <taxon>Amygdaloideae</taxon>
        <taxon>Maleae</taxon>
        <taxon>Malus</taxon>
    </lineage>
</organism>
<evidence type="ECO:0000313" key="2">
    <source>
        <dbReference type="EMBL" id="RXH84626.1"/>
    </source>
</evidence>
<dbReference type="EMBL" id="RDQH01000337">
    <property type="protein sequence ID" value="RXH84626.1"/>
    <property type="molecule type" value="Genomic_DNA"/>
</dbReference>
<reference evidence="2 3" key="1">
    <citation type="submission" date="2018-10" db="EMBL/GenBank/DDBJ databases">
        <title>A high-quality apple genome assembly.</title>
        <authorList>
            <person name="Hu J."/>
        </authorList>
    </citation>
    <scope>NUCLEOTIDE SEQUENCE [LARGE SCALE GENOMIC DNA]</scope>
    <source>
        <strain evidence="3">cv. HFTH1</strain>
        <tissue evidence="2">Young leaf</tissue>
    </source>
</reference>
<evidence type="ECO:0000313" key="3">
    <source>
        <dbReference type="Proteomes" id="UP000290289"/>
    </source>
</evidence>
<evidence type="ECO:0000256" key="1">
    <source>
        <dbReference type="SAM" id="MobiDB-lite"/>
    </source>
</evidence>
<protein>
    <submittedName>
        <fullName evidence="2">Uncharacterized protein</fullName>
    </submittedName>
</protein>
<comment type="caution">
    <text evidence="2">The sequence shown here is derived from an EMBL/GenBank/DDBJ whole genome shotgun (WGS) entry which is preliminary data.</text>
</comment>
<feature type="region of interest" description="Disordered" evidence="1">
    <location>
        <begin position="1"/>
        <end position="26"/>
    </location>
</feature>